<evidence type="ECO:0000259" key="9">
    <source>
        <dbReference type="PROSITE" id="PS50850"/>
    </source>
</evidence>
<dbReference type="OrthoDB" id="6612291at2759"/>
<dbReference type="Pfam" id="PF00083">
    <property type="entry name" value="Sugar_tr"/>
    <property type="match status" value="1"/>
</dbReference>
<evidence type="ECO:0000256" key="6">
    <source>
        <dbReference type="ARBA" id="ARBA00022989"/>
    </source>
</evidence>
<dbReference type="EMBL" id="QCYY01001636">
    <property type="protein sequence ID" value="ROT76593.1"/>
    <property type="molecule type" value="Genomic_DNA"/>
</dbReference>
<organism evidence="10 11">
    <name type="scientific">Penaeus vannamei</name>
    <name type="common">Whiteleg shrimp</name>
    <name type="synonym">Litopenaeus vannamei</name>
    <dbReference type="NCBI Taxonomy" id="6689"/>
    <lineage>
        <taxon>Eukaryota</taxon>
        <taxon>Metazoa</taxon>
        <taxon>Ecdysozoa</taxon>
        <taxon>Arthropoda</taxon>
        <taxon>Crustacea</taxon>
        <taxon>Multicrustacea</taxon>
        <taxon>Malacostraca</taxon>
        <taxon>Eumalacostraca</taxon>
        <taxon>Eucarida</taxon>
        <taxon>Decapoda</taxon>
        <taxon>Dendrobranchiata</taxon>
        <taxon>Penaeoidea</taxon>
        <taxon>Penaeidae</taxon>
        <taxon>Penaeus</taxon>
    </lineage>
</organism>
<dbReference type="FunFam" id="1.20.1250.20:FF:000218">
    <property type="entry name" value="facilitated trehalose transporter Tret1"/>
    <property type="match status" value="1"/>
</dbReference>
<dbReference type="GO" id="GO:0005886">
    <property type="term" value="C:plasma membrane"/>
    <property type="evidence" value="ECO:0007669"/>
    <property type="project" value="UniProtKB-SubCell"/>
</dbReference>
<name>A0A423TJI3_PENVA</name>
<dbReference type="Gene3D" id="1.20.1250.20">
    <property type="entry name" value="MFS general substrate transporter like domains"/>
    <property type="match status" value="1"/>
</dbReference>
<feature type="transmembrane region" description="Helical" evidence="8">
    <location>
        <begin position="88"/>
        <end position="106"/>
    </location>
</feature>
<evidence type="ECO:0000256" key="1">
    <source>
        <dbReference type="ARBA" id="ARBA00004651"/>
    </source>
</evidence>
<dbReference type="SUPFAM" id="SSF103473">
    <property type="entry name" value="MFS general substrate transporter"/>
    <property type="match status" value="1"/>
</dbReference>
<keyword evidence="6 8" id="KW-1133">Transmembrane helix</keyword>
<evidence type="ECO:0000256" key="5">
    <source>
        <dbReference type="ARBA" id="ARBA00022692"/>
    </source>
</evidence>
<dbReference type="InterPro" id="IPR050549">
    <property type="entry name" value="MFS_Trehalose_Transporter"/>
</dbReference>
<keyword evidence="11" id="KW-1185">Reference proteome</keyword>
<dbReference type="InterPro" id="IPR020846">
    <property type="entry name" value="MFS_dom"/>
</dbReference>
<feature type="transmembrane region" description="Helical" evidence="8">
    <location>
        <begin position="327"/>
        <end position="349"/>
    </location>
</feature>
<feature type="transmembrane region" description="Helical" evidence="8">
    <location>
        <begin position="56"/>
        <end position="76"/>
    </location>
</feature>
<feature type="transmembrane region" description="Helical" evidence="8">
    <location>
        <begin position="361"/>
        <end position="385"/>
    </location>
</feature>
<feature type="domain" description="Major facilitator superfamily (MFS) profile" evidence="9">
    <location>
        <begin position="1"/>
        <end position="452"/>
    </location>
</feature>
<dbReference type="AlphaFoldDB" id="A0A423TJI3"/>
<comment type="caution">
    <text evidence="10">The sequence shown here is derived from an EMBL/GenBank/DDBJ whole genome shotgun (WGS) entry which is preliminary data.</text>
</comment>
<evidence type="ECO:0000256" key="3">
    <source>
        <dbReference type="ARBA" id="ARBA00022475"/>
    </source>
</evidence>
<keyword evidence="5 8" id="KW-0812">Transmembrane</keyword>
<dbReference type="InterPro" id="IPR005828">
    <property type="entry name" value="MFS_sugar_transport-like"/>
</dbReference>
<keyword evidence="7 8" id="KW-0472">Membrane</keyword>
<evidence type="ECO:0000256" key="2">
    <source>
        <dbReference type="ARBA" id="ARBA00022448"/>
    </source>
</evidence>
<accession>A0A423TJI3</accession>
<dbReference type="PROSITE" id="PS50850">
    <property type="entry name" value="MFS"/>
    <property type="match status" value="1"/>
</dbReference>
<feature type="transmembrane region" description="Helical" evidence="8">
    <location>
        <begin position="429"/>
        <end position="448"/>
    </location>
</feature>
<feature type="transmembrane region" description="Helical" evidence="8">
    <location>
        <begin position="263"/>
        <end position="286"/>
    </location>
</feature>
<comment type="subcellular location">
    <subcellularLocation>
        <location evidence="1">Cell membrane</location>
        <topology evidence="1">Multi-pass membrane protein</topology>
    </subcellularLocation>
</comment>
<gene>
    <name evidence="10" type="ORF">C7M84_004812</name>
</gene>
<feature type="transmembrane region" description="Helical" evidence="8">
    <location>
        <begin position="397"/>
        <end position="417"/>
    </location>
</feature>
<reference evidence="10 11" key="2">
    <citation type="submission" date="2019-01" db="EMBL/GenBank/DDBJ databases">
        <title>The decoding of complex shrimp genome reveals the adaptation for benthos swimmer, frequently molting mechanism and breeding impact on genome.</title>
        <authorList>
            <person name="Sun Y."/>
            <person name="Gao Y."/>
            <person name="Yu Y."/>
        </authorList>
    </citation>
    <scope>NUCLEOTIDE SEQUENCE [LARGE SCALE GENOMIC DNA]</scope>
    <source>
        <tissue evidence="10">Muscle</tissue>
    </source>
</reference>
<evidence type="ECO:0000256" key="7">
    <source>
        <dbReference type="ARBA" id="ARBA00023136"/>
    </source>
</evidence>
<dbReference type="InterPro" id="IPR003663">
    <property type="entry name" value="Sugar/inositol_transpt"/>
</dbReference>
<dbReference type="PANTHER" id="PTHR48021:SF1">
    <property type="entry name" value="GH07001P-RELATED"/>
    <property type="match status" value="1"/>
</dbReference>
<feature type="transmembrane region" description="Helical" evidence="8">
    <location>
        <begin position="152"/>
        <end position="174"/>
    </location>
</feature>
<sequence>MFEKSLPNMHVLLQVLATSSCGLVYAGMMTSWGFPAVALPEMNLPDSNIHFKGEQASWFASVPLFMCIPGSLVGGLLCEKVGPRRLQLFLAPVLCVSLMVMHVASWESVQEAGAAEAVLLVSRIVQGTMVAFLFSVMSVYPCEMSDERMLGTLTSLTDAWASLGLLLCYLLGRYLSWPTLSWLLPLVTLVPGFLGLLLSLESPLWMARKGMDAEARETLTRLRGTPEEVNEELRVVRNTREKDSINCMESLRLAAKVENVRPMVISACILVMKQISGSSALMIYIVRIFQVAGVGFDPHFSSALVGIARLSCNFVGSALIMRLPRKALLISGNVTTALTTTAIATFFYLQSRGNDISSLSWLPIISLVLFMIGYSAGISPSAWLVSVEILPGPVRSLGFGVGLTCYSISSFVVSKTFEDVAAAWGLHGLFWSYAAGSVSYILLLVFLVPETRGRSRQEIEDIWYGKKEESLVEKPVP</sequence>
<protein>
    <submittedName>
        <fullName evidence="10">Sugar transporter</fullName>
    </submittedName>
</protein>
<dbReference type="STRING" id="6689.A0A423TJI3"/>
<dbReference type="PANTHER" id="PTHR48021">
    <property type="match status" value="1"/>
</dbReference>
<keyword evidence="2" id="KW-0813">Transport</keyword>
<evidence type="ECO:0000256" key="4">
    <source>
        <dbReference type="ARBA" id="ARBA00022597"/>
    </source>
</evidence>
<keyword evidence="4 10" id="KW-0762">Sugar transport</keyword>
<dbReference type="PRINTS" id="PR00171">
    <property type="entry name" value="SUGRTRNSPORT"/>
</dbReference>
<dbReference type="GO" id="GO:0022857">
    <property type="term" value="F:transmembrane transporter activity"/>
    <property type="evidence" value="ECO:0007669"/>
    <property type="project" value="InterPro"/>
</dbReference>
<dbReference type="Proteomes" id="UP000283509">
    <property type="component" value="Unassembled WGS sequence"/>
</dbReference>
<reference evidence="10 11" key="1">
    <citation type="submission" date="2018-04" db="EMBL/GenBank/DDBJ databases">
        <authorList>
            <person name="Zhang X."/>
            <person name="Yuan J."/>
            <person name="Li F."/>
            <person name="Xiang J."/>
        </authorList>
    </citation>
    <scope>NUCLEOTIDE SEQUENCE [LARGE SCALE GENOMIC DNA]</scope>
    <source>
        <tissue evidence="10">Muscle</tissue>
    </source>
</reference>
<feature type="transmembrane region" description="Helical" evidence="8">
    <location>
        <begin position="180"/>
        <end position="200"/>
    </location>
</feature>
<evidence type="ECO:0000313" key="11">
    <source>
        <dbReference type="Proteomes" id="UP000283509"/>
    </source>
</evidence>
<dbReference type="PROSITE" id="PS51257">
    <property type="entry name" value="PROKAR_LIPOPROTEIN"/>
    <property type="match status" value="1"/>
</dbReference>
<feature type="transmembrane region" description="Helical" evidence="8">
    <location>
        <begin position="118"/>
        <end position="140"/>
    </location>
</feature>
<feature type="transmembrane region" description="Helical" evidence="8">
    <location>
        <begin position="298"/>
        <end position="320"/>
    </location>
</feature>
<proteinExistence type="predicted"/>
<evidence type="ECO:0000256" key="8">
    <source>
        <dbReference type="SAM" id="Phobius"/>
    </source>
</evidence>
<evidence type="ECO:0000313" key="10">
    <source>
        <dbReference type="EMBL" id="ROT76593.1"/>
    </source>
</evidence>
<keyword evidence="3" id="KW-1003">Cell membrane</keyword>
<dbReference type="InterPro" id="IPR036259">
    <property type="entry name" value="MFS_trans_sf"/>
</dbReference>